<dbReference type="InterPro" id="IPR038371">
    <property type="entry name" value="Cu_polyphenol_OxRdtase_sf"/>
</dbReference>
<evidence type="ECO:0000256" key="3">
    <source>
        <dbReference type="ARBA" id="ARBA00022679"/>
    </source>
</evidence>
<dbReference type="Gene3D" id="3.60.140.10">
    <property type="entry name" value="CNF1/YfiH-like putative cysteine hydrolases"/>
    <property type="match status" value="1"/>
</dbReference>
<protein>
    <recommendedName>
        <fullName evidence="10">Purine nucleoside phosphorylase</fullName>
    </recommendedName>
</protein>
<dbReference type="InterPro" id="IPR003730">
    <property type="entry name" value="Cu_polyphenol_OxRdtase"/>
</dbReference>
<dbReference type="GO" id="GO:0005507">
    <property type="term" value="F:copper ion binding"/>
    <property type="evidence" value="ECO:0007669"/>
    <property type="project" value="TreeGrafter"/>
</dbReference>
<keyword evidence="4" id="KW-0479">Metal-binding</keyword>
<evidence type="ECO:0000313" key="11">
    <source>
        <dbReference type="EMBL" id="AYQ57268.1"/>
    </source>
</evidence>
<accession>A0A3G3INE7</accession>
<dbReference type="PANTHER" id="PTHR30616">
    <property type="entry name" value="UNCHARACTERIZED PROTEIN YFIH"/>
    <property type="match status" value="1"/>
</dbReference>
<keyword evidence="5" id="KW-0378">Hydrolase</keyword>
<dbReference type="InterPro" id="IPR011324">
    <property type="entry name" value="Cytotoxic_necrot_fac-like_cat"/>
</dbReference>
<proteinExistence type="inferred from homology"/>
<evidence type="ECO:0000256" key="1">
    <source>
        <dbReference type="ARBA" id="ARBA00000553"/>
    </source>
</evidence>
<evidence type="ECO:0000256" key="2">
    <source>
        <dbReference type="ARBA" id="ARBA00007353"/>
    </source>
</evidence>
<dbReference type="CDD" id="cd16833">
    <property type="entry name" value="YfiH"/>
    <property type="match status" value="1"/>
</dbReference>
<dbReference type="Pfam" id="PF02578">
    <property type="entry name" value="Cu-oxidase_4"/>
    <property type="match status" value="1"/>
</dbReference>
<dbReference type="GO" id="GO:0017061">
    <property type="term" value="F:S-methyl-5-thioadenosine phosphorylase activity"/>
    <property type="evidence" value="ECO:0007669"/>
    <property type="project" value="UniProtKB-EC"/>
</dbReference>
<evidence type="ECO:0000256" key="4">
    <source>
        <dbReference type="ARBA" id="ARBA00022723"/>
    </source>
</evidence>
<comment type="catalytic activity">
    <reaction evidence="1">
        <text>inosine + phosphate = alpha-D-ribose 1-phosphate + hypoxanthine</text>
        <dbReference type="Rhea" id="RHEA:27646"/>
        <dbReference type="ChEBI" id="CHEBI:17368"/>
        <dbReference type="ChEBI" id="CHEBI:17596"/>
        <dbReference type="ChEBI" id="CHEBI:43474"/>
        <dbReference type="ChEBI" id="CHEBI:57720"/>
        <dbReference type="EC" id="2.4.2.1"/>
    </reaction>
    <physiologicalReaction direction="left-to-right" evidence="1">
        <dbReference type="Rhea" id="RHEA:27647"/>
    </physiologicalReaction>
</comment>
<dbReference type="PANTHER" id="PTHR30616:SF2">
    <property type="entry name" value="PURINE NUCLEOSIDE PHOSPHORYLASE LACC1"/>
    <property type="match status" value="1"/>
</dbReference>
<reference evidence="11 12" key="1">
    <citation type="submission" date="2017-11" db="EMBL/GenBank/DDBJ databases">
        <title>Genome sequence of the bacterial symbiont EPR9N from a vent mussel Bathymodiolus thermophilus.</title>
        <authorList>
            <person name="Won Y.-J."/>
        </authorList>
    </citation>
    <scope>NUCLEOTIDE SEQUENCE [LARGE SCALE GENOMIC DNA]</scope>
    <source>
        <strain evidence="11 12">EPR9N</strain>
    </source>
</reference>
<evidence type="ECO:0000256" key="6">
    <source>
        <dbReference type="ARBA" id="ARBA00022833"/>
    </source>
</evidence>
<evidence type="ECO:0000256" key="10">
    <source>
        <dbReference type="RuleBase" id="RU361274"/>
    </source>
</evidence>
<organism evidence="11 12">
    <name type="scientific">Bathymodiolus thermophilus thioautotrophic gill symbiont</name>
    <dbReference type="NCBI Taxonomy" id="2360"/>
    <lineage>
        <taxon>Bacteria</taxon>
        <taxon>Pseudomonadati</taxon>
        <taxon>Pseudomonadota</taxon>
        <taxon>Gammaproteobacteria</taxon>
        <taxon>sulfur-oxidizing symbionts</taxon>
    </lineage>
</organism>
<dbReference type="RefSeq" id="WP_122951847.1">
    <property type="nucleotide sequence ID" value="NZ_CP024634.1"/>
</dbReference>
<dbReference type="GO" id="GO:0016787">
    <property type="term" value="F:hydrolase activity"/>
    <property type="evidence" value="ECO:0007669"/>
    <property type="project" value="UniProtKB-KW"/>
</dbReference>
<dbReference type="SUPFAM" id="SSF64438">
    <property type="entry name" value="CNF1/YfiH-like putative cysteine hydrolases"/>
    <property type="match status" value="1"/>
</dbReference>
<evidence type="ECO:0000256" key="9">
    <source>
        <dbReference type="ARBA" id="ARBA00049893"/>
    </source>
</evidence>
<dbReference type="Proteomes" id="UP000278334">
    <property type="component" value="Chromosome"/>
</dbReference>
<dbReference type="AlphaFoldDB" id="A0A3G3INE7"/>
<keyword evidence="6" id="KW-0862">Zinc</keyword>
<comment type="catalytic activity">
    <reaction evidence="9">
        <text>S-methyl-5'-thioadenosine + phosphate = 5-(methylsulfanyl)-alpha-D-ribose 1-phosphate + adenine</text>
        <dbReference type="Rhea" id="RHEA:11852"/>
        <dbReference type="ChEBI" id="CHEBI:16708"/>
        <dbReference type="ChEBI" id="CHEBI:17509"/>
        <dbReference type="ChEBI" id="CHEBI:43474"/>
        <dbReference type="ChEBI" id="CHEBI:58533"/>
        <dbReference type="EC" id="2.4.2.28"/>
    </reaction>
    <physiologicalReaction direction="left-to-right" evidence="9">
        <dbReference type="Rhea" id="RHEA:11853"/>
    </physiologicalReaction>
</comment>
<comment type="catalytic activity">
    <reaction evidence="7">
        <text>adenosine + H2O + H(+) = inosine + NH4(+)</text>
        <dbReference type="Rhea" id="RHEA:24408"/>
        <dbReference type="ChEBI" id="CHEBI:15377"/>
        <dbReference type="ChEBI" id="CHEBI:15378"/>
        <dbReference type="ChEBI" id="CHEBI:16335"/>
        <dbReference type="ChEBI" id="CHEBI:17596"/>
        <dbReference type="ChEBI" id="CHEBI:28938"/>
        <dbReference type="EC" id="3.5.4.4"/>
    </reaction>
    <physiologicalReaction direction="left-to-right" evidence="7">
        <dbReference type="Rhea" id="RHEA:24409"/>
    </physiologicalReaction>
</comment>
<name>A0A3G3INE7_9GAMM</name>
<comment type="similarity">
    <text evidence="2 10">Belongs to the purine nucleoside phosphorylase YfiH/LACC1 family.</text>
</comment>
<evidence type="ECO:0000256" key="8">
    <source>
        <dbReference type="ARBA" id="ARBA00048968"/>
    </source>
</evidence>
<dbReference type="KEGG" id="bthg:MS2017_1584"/>
<sequence length="242" mass="26735">MMPHKERSFNLPNNVRLLSTPRYLQGGASKCSYDNFNLATHTGDNLDAVAYNRELLVTHFDLPSMPKWLNQIHSNICLDAQSNDCEGDAVVTREKGVICAVMTADCLPIFASNQSGTQVGVAHAGWQGILNGVIEAFIAQFNERDLLIHFGAAISSKNLEVGKEVFAQFIAKDDKLSAAFVQTGEKYQLDIYQVARLILNNLGVTTISGGDQCTVEQEQDYFSYRRDGANSGRMAHLIWITT</sequence>
<evidence type="ECO:0000313" key="12">
    <source>
        <dbReference type="Proteomes" id="UP000278334"/>
    </source>
</evidence>
<dbReference type="EMBL" id="CP024634">
    <property type="protein sequence ID" value="AYQ57268.1"/>
    <property type="molecule type" value="Genomic_DNA"/>
</dbReference>
<gene>
    <name evidence="11" type="ORF">MS2017_1584</name>
</gene>
<evidence type="ECO:0000256" key="5">
    <source>
        <dbReference type="ARBA" id="ARBA00022801"/>
    </source>
</evidence>
<dbReference type="NCBIfam" id="TIGR00726">
    <property type="entry name" value="peptidoglycan editing factor PgeF"/>
    <property type="match status" value="1"/>
</dbReference>
<evidence type="ECO:0000256" key="7">
    <source>
        <dbReference type="ARBA" id="ARBA00047989"/>
    </source>
</evidence>
<comment type="catalytic activity">
    <reaction evidence="8">
        <text>adenosine + phosphate = alpha-D-ribose 1-phosphate + adenine</text>
        <dbReference type="Rhea" id="RHEA:27642"/>
        <dbReference type="ChEBI" id="CHEBI:16335"/>
        <dbReference type="ChEBI" id="CHEBI:16708"/>
        <dbReference type="ChEBI" id="CHEBI:43474"/>
        <dbReference type="ChEBI" id="CHEBI:57720"/>
        <dbReference type="EC" id="2.4.2.1"/>
    </reaction>
    <physiologicalReaction direction="left-to-right" evidence="8">
        <dbReference type="Rhea" id="RHEA:27643"/>
    </physiologicalReaction>
</comment>
<keyword evidence="3" id="KW-0808">Transferase</keyword>